<dbReference type="KEGG" id="sbk:SHEWBE_4413"/>
<feature type="domain" description="Cadherin" evidence="1">
    <location>
        <begin position="948"/>
        <end position="1055"/>
    </location>
</feature>
<dbReference type="RefSeq" id="WP_112353923.1">
    <property type="nucleotide sequence ID" value="NZ_LS483452.1"/>
</dbReference>
<evidence type="ECO:0000259" key="1">
    <source>
        <dbReference type="PROSITE" id="PS50268"/>
    </source>
</evidence>
<dbReference type="SMART" id="SM00112">
    <property type="entry name" value="CA"/>
    <property type="match status" value="3"/>
</dbReference>
<dbReference type="InterPro" id="IPR040853">
    <property type="entry name" value="RapA2_cadherin-like"/>
</dbReference>
<reference evidence="3" key="1">
    <citation type="submission" date="2018-06" db="EMBL/GenBank/DDBJ databases">
        <authorList>
            <person name="Cea G.-C."/>
            <person name="William W."/>
        </authorList>
    </citation>
    <scope>NUCLEOTIDE SEQUENCE [LARGE SCALE GENOMIC DNA]</scope>
    <source>
        <strain evidence="3">DB21MT-2</strain>
    </source>
</reference>
<sequence length="1989" mass="209462">MFSSGYTSFLKWHDGLLGCACFGVLLSWPILAQATPTDASARSEMVDTELFLGGTFMELGISRYGDFGSYNSKPEGFWGTTNRSNIGMSVDLDGFGSGQNLTMDYFLPGTPEERFHIGIDIAGTLTSLSNMSAGNTYDMPTTVTDISNISAGELGALVVSTHDKVSVQQRIEFNAADKFFRNEVTLTNTSGSIIDRLRYVRSFDPDNTVDQGGDYSTSNQVEYHHSDYDGKEVVRAKTHSDSDPIFEAMGSRAPIFLYSKDPKVRVSFANPGSLRIRPFDDSIWDIPADKGSVFKADTAISIAYQIEDLADGESVSFIYYTSMDDRVFQLVEQDIIADDAERRGILANPDLVLTAINTAVTYDVAANDVDAEGDDLFVSSADLNIGEGSISISGGSISFTPTDGYEGIAVVNYQVTDGVGHSNISNFRIAVGDANLAPQALEDSAITYVDSAVTVDVLANDSDANGDALTVSVDSVSNGTAVVIDNAVVYTPTADYSGYASVVYTIDDGNGGTSSSVITVEVADNFAPVAVDDATTMYSNTSLTISVLSNDSDADDNLDATSVATVTAPRNGSAVVNSSTGQIVYTPTADYIGNDSFTYTVNDDDGLQSNVATVTLSVVEGSNAAPVFIGLLSASVAENQTLAITLTGSDENVADTLLFSLTGGDDVDTFTLDASTGIVSFNTAPDFETPTDADGDNVYQFTATVTDDGSPALNVSQTITVTVTNVNEAPVISHPAAPVLLEDGEHTFTADEFGFSDIDSELASITITELSAAGQLLYQNSDGNWVAVIQGQVVSQADLEAGKLKFVPAADANGADYAEFSYSVSDGEVSSATVIMPVAVTPVADAPIFTSADAVTLAENQTLVQTVTATDADGDSLSYQLDGGVDVALFSLDATRGELTFVAAPDFDQPSDSNGDNQYQLNVMVSDGDGGHQVTQAITVTITDINEAPVFTSASVLSADENQTTVVTLSGLDQESDSLSFSLVGGDDIAAFELDAETGVLRLVEAANFEIASDADSNGVYQLIVAVSDSVNSVEQVLTVTVNDVNEAPWVEPVAQIVLLEDSERTLLVSDFNFKDVDVDDALESLSITELPLAGQLLLQDGNGDWQAVIAAQVINLAELDAGLLKFVPALNANGDHYGDFGFSLNDGELDSELATMVVNVGAINDAPVISHPAAPVLLEDGEHTFTADEFGFSDIDSELASITITELSAAGQLLYQNSDGNWVAVIQGQVVSQADLEAGKLKFVPAADANGADYAEFSYSVSDGEVSSAAVTMPIAVTSVNDAPLAVDDQLSAAYTSAGLYTLDILANDSDPEGQLLTLLSASSSYGEVTIVSGLLQLEVPLGTFGELLLSYVVADSDDAYDQADVVFTITAAVDPELPVIIVPEDKAVNATGLYTKVDLGTPSAKDQYGRDIPVSLVDGTTLFKPGSHQVYWEAVDADGNRAINSQGVTVRPLISIAKDAHSVEGNVVNIKVILNGESPVLPLVVPYHVSGSAGSNDHDLLSGELVIESGTVGIISISLYEDGIVEGDEQIIITLDESLNVGSNYQHILTIVEGNVAPKVAFSVSQDDQLRRVLTQTDDLVTVQALVTDANLTDNHSYLWSSETLASLADTDSDHFEFNPATLSLGVHQLTLRVTDDGIEPESTEVSLFVEITASLPVLGDQDSDGDLIPDSQEGLGDSDNDGILDYLDAIAECNVMPGQLASADAYMIEGEPGVCLSKGLSVNESRSGGLQLMDGDIESDVDYRNVGGLFDFVARGLPLEGQSYSLVIPQRLPIPAGATYRKLVADEWVSFIEDDNNSLMSTAGEVGYCPPPGGDVWTADLTEGDWCVQVTIEDGGPNDDDGLANRTIVDPGGVAVLINTNVAPESSDQTVTLYWNDSVTIDVLSGASDADGDALQLSYASASEGTVEVIDGQLQFQAPINQIGSYLIVYGISDGQGGSVIGRVTVNVVEPIELHAESSGGSLGLWMLALLSLLAVRRFDRYGYTL</sequence>
<dbReference type="CDD" id="cd11304">
    <property type="entry name" value="Cadherin_repeat"/>
    <property type="match status" value="3"/>
</dbReference>
<protein>
    <recommendedName>
        <fullName evidence="1">Cadherin domain-containing protein</fullName>
    </recommendedName>
</protein>
<dbReference type="Pfam" id="PF00028">
    <property type="entry name" value="Cadherin"/>
    <property type="match status" value="1"/>
</dbReference>
<evidence type="ECO:0000313" key="2">
    <source>
        <dbReference type="EMBL" id="SQH78373.1"/>
    </source>
</evidence>
<feature type="domain" description="Cadherin" evidence="1">
    <location>
        <begin position="628"/>
        <end position="740"/>
    </location>
</feature>
<dbReference type="InterPro" id="IPR041690">
    <property type="entry name" value="Cadherin_5"/>
</dbReference>
<name>A0A330MA82_9GAMM</name>
<dbReference type="InterPro" id="IPR002126">
    <property type="entry name" value="Cadherin-like_dom"/>
</dbReference>
<accession>A0A330MA82</accession>
<dbReference type="PANTHER" id="PTHR34720:SF9">
    <property type="entry name" value="BLR4714 PROTEIN"/>
    <property type="match status" value="1"/>
</dbReference>
<evidence type="ECO:0000313" key="3">
    <source>
        <dbReference type="Proteomes" id="UP000250123"/>
    </source>
</evidence>
<dbReference type="Pfam" id="PF17892">
    <property type="entry name" value="Cadherin_5"/>
    <property type="match status" value="1"/>
</dbReference>
<organism evidence="2 3">
    <name type="scientific">Shewanella benthica</name>
    <dbReference type="NCBI Taxonomy" id="43661"/>
    <lineage>
        <taxon>Bacteria</taxon>
        <taxon>Pseudomonadati</taxon>
        <taxon>Pseudomonadota</taxon>
        <taxon>Gammaproteobacteria</taxon>
        <taxon>Alteromonadales</taxon>
        <taxon>Shewanellaceae</taxon>
        <taxon>Shewanella</taxon>
    </lineage>
</organism>
<dbReference type="GO" id="GO:0016020">
    <property type="term" value="C:membrane"/>
    <property type="evidence" value="ECO:0007669"/>
    <property type="project" value="InterPro"/>
</dbReference>
<dbReference type="OrthoDB" id="5242130at2"/>
<gene>
    <name evidence="2" type="ORF">SHEWBE_4413</name>
</gene>
<dbReference type="InterPro" id="IPR015919">
    <property type="entry name" value="Cadherin-like_sf"/>
</dbReference>
<dbReference type="PANTHER" id="PTHR34720">
    <property type="entry name" value="MICROCYSTIN DEPENDENT PROTEIN"/>
    <property type="match status" value="1"/>
</dbReference>
<dbReference type="Gene3D" id="2.60.40.2810">
    <property type="match status" value="2"/>
</dbReference>
<dbReference type="InterPro" id="IPR038081">
    <property type="entry name" value="CalX-like_sf"/>
</dbReference>
<dbReference type="NCBIfam" id="NF012211">
    <property type="entry name" value="tand_rpt_95"/>
    <property type="match status" value="4"/>
</dbReference>
<dbReference type="InterPro" id="IPR053784">
    <property type="entry name" value="Choice_anch_U_dom"/>
</dbReference>
<dbReference type="GO" id="GO:0005509">
    <property type="term" value="F:calcium ion binding"/>
    <property type="evidence" value="ECO:0007669"/>
    <property type="project" value="InterPro"/>
</dbReference>
<dbReference type="GO" id="GO:0007156">
    <property type="term" value="P:homophilic cell adhesion via plasma membrane adhesion molecules"/>
    <property type="evidence" value="ECO:0007669"/>
    <property type="project" value="InterPro"/>
</dbReference>
<dbReference type="Proteomes" id="UP000250123">
    <property type="component" value="Chromosome SHEWBE"/>
</dbReference>
<dbReference type="Pfam" id="PF17963">
    <property type="entry name" value="Big_9"/>
    <property type="match status" value="4"/>
</dbReference>
<dbReference type="SUPFAM" id="SSF49313">
    <property type="entry name" value="Cadherin-like"/>
    <property type="match status" value="3"/>
</dbReference>
<dbReference type="Gene3D" id="2.60.40.60">
    <property type="entry name" value="Cadherins"/>
    <property type="match status" value="3"/>
</dbReference>
<proteinExistence type="predicted"/>
<dbReference type="PROSITE" id="PS50268">
    <property type="entry name" value="CADHERIN_2"/>
    <property type="match status" value="3"/>
</dbReference>
<dbReference type="SUPFAM" id="SSF141072">
    <property type="entry name" value="CalX-like"/>
    <property type="match status" value="1"/>
</dbReference>
<dbReference type="Gene3D" id="2.60.40.3440">
    <property type="match status" value="1"/>
</dbReference>
<dbReference type="Pfam" id="PF17803">
    <property type="entry name" value="Cadherin_4"/>
    <property type="match status" value="1"/>
</dbReference>
<feature type="domain" description="Cadherin" evidence="1">
    <location>
        <begin position="862"/>
        <end position="951"/>
    </location>
</feature>
<dbReference type="EMBL" id="LS483452">
    <property type="protein sequence ID" value="SQH78373.1"/>
    <property type="molecule type" value="Genomic_DNA"/>
</dbReference>
<dbReference type="NCBIfam" id="NF041766">
    <property type="entry name" value="choice_anch_U"/>
    <property type="match status" value="1"/>
</dbReference>